<name>A0A9K3IJ61_HELAN</name>
<protein>
    <submittedName>
        <fullName evidence="1">Uncharacterized protein</fullName>
    </submittedName>
</protein>
<organism evidence="1 2">
    <name type="scientific">Helianthus annuus</name>
    <name type="common">Common sunflower</name>
    <dbReference type="NCBI Taxonomy" id="4232"/>
    <lineage>
        <taxon>Eukaryota</taxon>
        <taxon>Viridiplantae</taxon>
        <taxon>Streptophyta</taxon>
        <taxon>Embryophyta</taxon>
        <taxon>Tracheophyta</taxon>
        <taxon>Spermatophyta</taxon>
        <taxon>Magnoliopsida</taxon>
        <taxon>eudicotyledons</taxon>
        <taxon>Gunneridae</taxon>
        <taxon>Pentapetalae</taxon>
        <taxon>asterids</taxon>
        <taxon>campanulids</taxon>
        <taxon>Asterales</taxon>
        <taxon>Asteraceae</taxon>
        <taxon>Asteroideae</taxon>
        <taxon>Heliantheae alliance</taxon>
        <taxon>Heliantheae</taxon>
        <taxon>Helianthus</taxon>
    </lineage>
</organism>
<evidence type="ECO:0000313" key="1">
    <source>
        <dbReference type="EMBL" id="KAF5797502.1"/>
    </source>
</evidence>
<keyword evidence="2" id="KW-1185">Reference proteome</keyword>
<comment type="caution">
    <text evidence="1">The sequence shown here is derived from an EMBL/GenBank/DDBJ whole genome shotgun (WGS) entry which is preliminary data.</text>
</comment>
<dbReference type="AlphaFoldDB" id="A0A9K3IJ61"/>
<reference evidence="1" key="2">
    <citation type="submission" date="2020-06" db="EMBL/GenBank/DDBJ databases">
        <title>Helianthus annuus Genome sequencing and assembly Release 2.</title>
        <authorList>
            <person name="Gouzy J."/>
            <person name="Langlade N."/>
            <person name="Munos S."/>
        </authorList>
    </citation>
    <scope>NUCLEOTIDE SEQUENCE</scope>
    <source>
        <tissue evidence="1">Leaves</tissue>
    </source>
</reference>
<evidence type="ECO:0000313" key="2">
    <source>
        <dbReference type="Proteomes" id="UP000215914"/>
    </source>
</evidence>
<proteinExistence type="predicted"/>
<dbReference type="EMBL" id="MNCJ02000322">
    <property type="protein sequence ID" value="KAF5797502.1"/>
    <property type="molecule type" value="Genomic_DNA"/>
</dbReference>
<reference evidence="1" key="1">
    <citation type="journal article" date="2017" name="Nature">
        <title>The sunflower genome provides insights into oil metabolism, flowering and Asterid evolution.</title>
        <authorList>
            <person name="Badouin H."/>
            <person name="Gouzy J."/>
            <person name="Grassa C.J."/>
            <person name="Murat F."/>
            <person name="Staton S.E."/>
            <person name="Cottret L."/>
            <person name="Lelandais-Briere C."/>
            <person name="Owens G.L."/>
            <person name="Carrere S."/>
            <person name="Mayjonade B."/>
            <person name="Legrand L."/>
            <person name="Gill N."/>
            <person name="Kane N.C."/>
            <person name="Bowers J.E."/>
            <person name="Hubner S."/>
            <person name="Bellec A."/>
            <person name="Berard A."/>
            <person name="Berges H."/>
            <person name="Blanchet N."/>
            <person name="Boniface M.C."/>
            <person name="Brunel D."/>
            <person name="Catrice O."/>
            <person name="Chaidir N."/>
            <person name="Claudel C."/>
            <person name="Donnadieu C."/>
            <person name="Faraut T."/>
            <person name="Fievet G."/>
            <person name="Helmstetter N."/>
            <person name="King M."/>
            <person name="Knapp S.J."/>
            <person name="Lai Z."/>
            <person name="Le Paslier M.C."/>
            <person name="Lippi Y."/>
            <person name="Lorenzon L."/>
            <person name="Mandel J.R."/>
            <person name="Marage G."/>
            <person name="Marchand G."/>
            <person name="Marquand E."/>
            <person name="Bret-Mestries E."/>
            <person name="Morien E."/>
            <person name="Nambeesan S."/>
            <person name="Nguyen T."/>
            <person name="Pegot-Espagnet P."/>
            <person name="Pouilly N."/>
            <person name="Raftis F."/>
            <person name="Sallet E."/>
            <person name="Schiex T."/>
            <person name="Thomas J."/>
            <person name="Vandecasteele C."/>
            <person name="Vares D."/>
            <person name="Vear F."/>
            <person name="Vautrin S."/>
            <person name="Crespi M."/>
            <person name="Mangin B."/>
            <person name="Burke J.M."/>
            <person name="Salse J."/>
            <person name="Munos S."/>
            <person name="Vincourt P."/>
            <person name="Rieseberg L.H."/>
            <person name="Langlade N.B."/>
        </authorList>
    </citation>
    <scope>NUCLEOTIDE SEQUENCE</scope>
    <source>
        <tissue evidence="1">Leaves</tissue>
    </source>
</reference>
<dbReference type="Gramene" id="mRNA:HanXRQr2_Chr07g0281331">
    <property type="protein sequence ID" value="mRNA:HanXRQr2_Chr07g0281331"/>
    <property type="gene ID" value="HanXRQr2_Chr07g0281331"/>
</dbReference>
<dbReference type="Proteomes" id="UP000215914">
    <property type="component" value="Unassembled WGS sequence"/>
</dbReference>
<gene>
    <name evidence="1" type="ORF">HanXRQr2_Chr07g0281331</name>
</gene>
<sequence>MIPDSPPLRDPKAAIEDSVPVLSADEIVQWKRMHENPTRAFIFPEGVLAMGGLSPFYSLRPKAFFGKKEMTLWGLLQGDCRDVKFMVGDKVEPSMSRGVEKKVPESSV</sequence>
<accession>A0A9K3IJ61</accession>